<dbReference type="KEGG" id="ptes:JQU52_05425"/>
<reference evidence="1" key="1">
    <citation type="submission" date="2021-02" db="EMBL/GenBank/DDBJ databases">
        <title>Neisseriaceae sp. 26B isolated from the cloaca of a Common Toad-headed Turtle (Mesoclemmys nasuta).</title>
        <authorList>
            <person name="Spergser J."/>
            <person name="Busse H.-J."/>
        </authorList>
    </citation>
    <scope>NUCLEOTIDE SEQUENCE</scope>
    <source>
        <strain evidence="1">26B</strain>
    </source>
</reference>
<protein>
    <submittedName>
        <fullName evidence="1">Uncharacterized protein</fullName>
    </submittedName>
</protein>
<proteinExistence type="predicted"/>
<organism evidence="1 2">
    <name type="scientific">Paralysiella testudinis</name>
    <dbReference type="NCBI Taxonomy" id="2809020"/>
    <lineage>
        <taxon>Bacteria</taxon>
        <taxon>Pseudomonadati</taxon>
        <taxon>Pseudomonadota</taxon>
        <taxon>Betaproteobacteria</taxon>
        <taxon>Neisseriales</taxon>
        <taxon>Neisseriaceae</taxon>
        <taxon>Paralysiella</taxon>
    </lineage>
</organism>
<dbReference type="Proteomes" id="UP000653156">
    <property type="component" value="Chromosome"/>
</dbReference>
<dbReference type="AlphaFoldDB" id="A0A892ZJL9"/>
<accession>A0A892ZJL9</accession>
<dbReference type="EMBL" id="CP069798">
    <property type="protein sequence ID" value="QRQ82823.1"/>
    <property type="molecule type" value="Genomic_DNA"/>
</dbReference>
<keyword evidence="2" id="KW-1185">Reference proteome</keyword>
<sequence>MKDFFNEVSRCLRYFLAPDKLIFRDTRTVYKNAYCELTEEEKSKINDDALWAASSNDPVFLRAKRKYFTALEKQGNFSYRQELAAEGKHLPSDKLETLYQETIALIGEISRHIAWGALLLNQIGKSSLWAHNGIDYAHDDERSYWAIFVQNDDQLQLAHHQQIIAHDVYFACKALEALEKLNFANIEQQKIHPEVFEDIQNLLDGEYPCFRLPEEIEQALGAQTSKNGLNRLKITDRLRMLLHNLHQINSFESEP</sequence>
<gene>
    <name evidence="1" type="ORF">JQU52_05425</name>
</gene>
<evidence type="ECO:0000313" key="2">
    <source>
        <dbReference type="Proteomes" id="UP000653156"/>
    </source>
</evidence>
<name>A0A892ZJL9_9NEIS</name>
<evidence type="ECO:0000313" key="1">
    <source>
        <dbReference type="EMBL" id="QRQ82823.1"/>
    </source>
</evidence>
<dbReference type="RefSeq" id="WP_230340112.1">
    <property type="nucleotide sequence ID" value="NZ_CP069798.1"/>
</dbReference>